<reference evidence="3 4" key="1">
    <citation type="journal article" date="2023" name="IMA Fungus">
        <title>Comparative genomic study of the Penicillium genus elucidates a diverse pangenome and 15 lateral gene transfer events.</title>
        <authorList>
            <person name="Petersen C."/>
            <person name="Sorensen T."/>
            <person name="Nielsen M.R."/>
            <person name="Sondergaard T.E."/>
            <person name="Sorensen J.L."/>
            <person name="Fitzpatrick D.A."/>
            <person name="Frisvad J.C."/>
            <person name="Nielsen K.L."/>
        </authorList>
    </citation>
    <scope>NUCLEOTIDE SEQUENCE [LARGE SCALE GENOMIC DNA]</scope>
    <source>
        <strain evidence="3 4">IBT 35679</strain>
    </source>
</reference>
<dbReference type="Pfam" id="PF03009">
    <property type="entry name" value="GDPD"/>
    <property type="match status" value="1"/>
</dbReference>
<evidence type="ECO:0000313" key="3">
    <source>
        <dbReference type="EMBL" id="KAJ5545612.1"/>
    </source>
</evidence>
<proteinExistence type="predicted"/>
<dbReference type="PANTHER" id="PTHR43805">
    <property type="entry name" value="GLYCEROPHOSPHORYL DIESTER PHOSPHODIESTERASE"/>
    <property type="match status" value="1"/>
</dbReference>
<protein>
    <recommendedName>
        <fullName evidence="2">GP-PDE domain-containing protein</fullName>
    </recommendedName>
</protein>
<dbReference type="GO" id="GO:0006629">
    <property type="term" value="P:lipid metabolic process"/>
    <property type="evidence" value="ECO:0007669"/>
    <property type="project" value="InterPro"/>
</dbReference>
<dbReference type="InterPro" id="IPR017946">
    <property type="entry name" value="PLC-like_Pdiesterase_TIM-brl"/>
</dbReference>
<organism evidence="3 4">
    <name type="scientific">Penicillium frequentans</name>
    <dbReference type="NCBI Taxonomy" id="3151616"/>
    <lineage>
        <taxon>Eukaryota</taxon>
        <taxon>Fungi</taxon>
        <taxon>Dikarya</taxon>
        <taxon>Ascomycota</taxon>
        <taxon>Pezizomycotina</taxon>
        <taxon>Eurotiomycetes</taxon>
        <taxon>Eurotiomycetidae</taxon>
        <taxon>Eurotiales</taxon>
        <taxon>Aspergillaceae</taxon>
        <taxon>Penicillium</taxon>
    </lineage>
</organism>
<dbReference type="Proteomes" id="UP001220324">
    <property type="component" value="Unassembled WGS sequence"/>
</dbReference>
<evidence type="ECO:0000313" key="4">
    <source>
        <dbReference type="Proteomes" id="UP001220324"/>
    </source>
</evidence>
<accession>A0AAD6CYI7</accession>
<dbReference type="CDD" id="cd08570">
    <property type="entry name" value="GDPD_YPL206cp_fungi"/>
    <property type="match status" value="1"/>
</dbReference>
<gene>
    <name evidence="3" type="ORF">N7494_003197</name>
</gene>
<name>A0AAD6CYI7_9EURO</name>
<dbReference type="SUPFAM" id="SSF51695">
    <property type="entry name" value="PLC-like phosphodiesterases"/>
    <property type="match status" value="1"/>
</dbReference>
<feature type="domain" description="GP-PDE" evidence="2">
    <location>
        <begin position="29"/>
        <end position="271"/>
    </location>
</feature>
<feature type="region of interest" description="Disordered" evidence="1">
    <location>
        <begin position="1"/>
        <end position="26"/>
    </location>
</feature>
<dbReference type="GO" id="GO:0008081">
    <property type="term" value="F:phosphoric diester hydrolase activity"/>
    <property type="evidence" value="ECO:0007669"/>
    <property type="project" value="InterPro"/>
</dbReference>
<dbReference type="AlphaFoldDB" id="A0AAD6CYI7"/>
<comment type="caution">
    <text evidence="3">The sequence shown here is derived from an EMBL/GenBank/DDBJ whole genome shotgun (WGS) entry which is preliminary data.</text>
</comment>
<evidence type="ECO:0000259" key="2">
    <source>
        <dbReference type="PROSITE" id="PS51704"/>
    </source>
</evidence>
<sequence>MADGPSSPRADTPAHFLHSPMSGDASRLPQTIAHRGYKGHYPENTIYAIDKAIAAGTHALELDLHISRDGVIVLSHDALLQRCFGVKKKVFECDWDYLQTLRTVEAPHEPMPRLIDVLEYLRQPGREHIWVLLDIKLNNDPTVIMQGIAKAVESVPTPAIGPDWHRRVVLGCWSARYLTPRAKYLPRYEMALICVDFSYARQFLQVPRISFNIHQKSLMGPLGRGFLEEARAARRKVYLWTVNAPNLMRWGIRHKVDGIITDDPARFKKVCEEWELDQKKGHLASFDPKADRLTFRQRVEVLLVAFYVLTFGWFLKRKYLPTVEHVQFEERKMT</sequence>
<dbReference type="InterPro" id="IPR030395">
    <property type="entry name" value="GP_PDE_dom"/>
</dbReference>
<dbReference type="EMBL" id="JAQIZZ010000003">
    <property type="protein sequence ID" value="KAJ5545612.1"/>
    <property type="molecule type" value="Genomic_DNA"/>
</dbReference>
<keyword evidence="4" id="KW-1185">Reference proteome</keyword>
<dbReference type="Gene3D" id="3.20.20.190">
    <property type="entry name" value="Phosphatidylinositol (PI) phosphodiesterase"/>
    <property type="match status" value="1"/>
</dbReference>
<dbReference type="PANTHER" id="PTHR43805:SF1">
    <property type="entry name" value="GP-PDE DOMAIN-CONTAINING PROTEIN"/>
    <property type="match status" value="1"/>
</dbReference>
<evidence type="ECO:0000256" key="1">
    <source>
        <dbReference type="SAM" id="MobiDB-lite"/>
    </source>
</evidence>
<dbReference type="PROSITE" id="PS51704">
    <property type="entry name" value="GP_PDE"/>
    <property type="match status" value="1"/>
</dbReference>